<protein>
    <submittedName>
        <fullName evidence="1">Uncharacterized protein</fullName>
    </submittedName>
</protein>
<evidence type="ECO:0000313" key="1">
    <source>
        <dbReference type="EMBL" id="SVA26700.1"/>
    </source>
</evidence>
<dbReference type="SUPFAM" id="SSF63825">
    <property type="entry name" value="YWTD domain"/>
    <property type="match status" value="1"/>
</dbReference>
<dbReference type="EMBL" id="UINC01006298">
    <property type="protein sequence ID" value="SVA26700.1"/>
    <property type="molecule type" value="Genomic_DNA"/>
</dbReference>
<organism evidence="1">
    <name type="scientific">marine metagenome</name>
    <dbReference type="NCBI Taxonomy" id="408172"/>
    <lineage>
        <taxon>unclassified sequences</taxon>
        <taxon>metagenomes</taxon>
        <taxon>ecological metagenomes</taxon>
    </lineage>
</organism>
<sequence length="321" mass="36283">MAMSEGTKALPTIIATSVVRGSQQGESHGGVYLVDFERQDARIMVDWNDSGIDFTGRGWDRGLRGIEFSGDEIFIAASDELFVYDQTFNIKRSYKNPFLKHAHEIYKFENLLFITSTGFDSLLVFDLDRDEFTRGIHLRQIPKGWRTQLFNPKTEDGPKRGNNLHLNNVRCGKNGLFASGLRTNALIYMDSDLNAREYCSLPEGTHNARIFKKGVLFNDTKSDCLRSVKRDGAEVNFKIPTYPEKELTHTDMDDSRIARQGFARGLCVIDKDLVAVGSSPSTISIFDLANKKRLASVNLSMDIRNAIHGLEVWPYERLLDS</sequence>
<dbReference type="AlphaFoldDB" id="A0A381UF01"/>
<accession>A0A381UF01</accession>
<name>A0A381UF01_9ZZZZ</name>
<reference evidence="1" key="1">
    <citation type="submission" date="2018-05" db="EMBL/GenBank/DDBJ databases">
        <authorList>
            <person name="Lanie J.A."/>
            <person name="Ng W.-L."/>
            <person name="Kazmierczak K.M."/>
            <person name="Andrzejewski T.M."/>
            <person name="Davidsen T.M."/>
            <person name="Wayne K.J."/>
            <person name="Tettelin H."/>
            <person name="Glass J.I."/>
            <person name="Rusch D."/>
            <person name="Podicherti R."/>
            <person name="Tsui H.-C.T."/>
            <person name="Winkler M.E."/>
        </authorList>
    </citation>
    <scope>NUCLEOTIDE SEQUENCE</scope>
</reference>
<gene>
    <name evidence="1" type="ORF">METZ01_LOCUS79554</name>
</gene>
<proteinExistence type="predicted"/>